<evidence type="ECO:0000313" key="7">
    <source>
        <dbReference type="EMBL" id="BAI81541.1"/>
    </source>
</evidence>
<dbReference type="Proteomes" id="UP000001520">
    <property type="component" value="Chromosome"/>
</dbReference>
<sequence>MKTFKKVMKFLLSLIVIVIFIYFVVYLFSGKNEIVLNKPHIKVIKLEGIIVDSEKIVRELRKAEENDFVKGVIIRINSPGGAVAPSQEIYKAIRKVKKPVYAAISTLGASGGYYVAAACDKIYVLGGSITGSIGVIMRFSNFKELYDKIGVKFESIKSGKFKDIGSSSREMSKEERELLQKAIDNVYKQFVNDILKTRHISKDIIKKYADGRILTGEQALKLGFVDKIGTYYDAFEDMKKDFHLGEDVVLYEVKDKNSLLKELLEGVSKVRLLFNNSAIFYYLYE</sequence>
<feature type="domain" description="Peptidase S49" evidence="6">
    <location>
        <begin position="94"/>
        <end position="241"/>
    </location>
</feature>
<keyword evidence="5" id="KW-1133">Transmembrane helix</keyword>
<reference evidence="7 8" key="1">
    <citation type="journal article" date="2010" name="DNA Res.">
        <title>Bacterial lifestyle in a deep-sea hydrothermal vent chimney revealed by the genome sequence of the thermophilic bacterium Deferribacter desulfuricans SSM1.</title>
        <authorList>
            <person name="Takaki Y."/>
            <person name="Shimamura S."/>
            <person name="Nakagawa S."/>
            <person name="Fukuhara Y."/>
            <person name="Horikawa H."/>
            <person name="Ankai A."/>
            <person name="Harada T."/>
            <person name="Hosoyama A."/>
            <person name="Oguchi A."/>
            <person name="Fukui S."/>
            <person name="Fujita N."/>
            <person name="Takami H."/>
            <person name="Takai K."/>
        </authorList>
    </citation>
    <scope>NUCLEOTIDE SEQUENCE [LARGE SCALE GENOMIC DNA]</scope>
    <source>
        <strain evidence="8">DSM 14783 / JCM 11476 / NBRC 101012 / SSM1</strain>
    </source>
</reference>
<dbReference type="eggNOG" id="COG0616">
    <property type="taxonomic scope" value="Bacteria"/>
</dbReference>
<dbReference type="KEGG" id="ddf:DEFDS_2093"/>
<dbReference type="EC" id="3.4.21.-" evidence="7"/>
<evidence type="ECO:0000256" key="4">
    <source>
        <dbReference type="ARBA" id="ARBA00022825"/>
    </source>
</evidence>
<dbReference type="EMBL" id="AP011529">
    <property type="protein sequence ID" value="BAI81541.1"/>
    <property type="molecule type" value="Genomic_DNA"/>
</dbReference>
<dbReference type="Gene3D" id="3.90.226.10">
    <property type="entry name" value="2-enoyl-CoA Hydratase, Chain A, domain 1"/>
    <property type="match status" value="1"/>
</dbReference>
<dbReference type="SUPFAM" id="SSF52096">
    <property type="entry name" value="ClpP/crotonase"/>
    <property type="match status" value="1"/>
</dbReference>
<organism evidence="7 8">
    <name type="scientific">Deferribacter desulfuricans (strain DSM 14783 / JCM 11476 / NBRC 101012 / SSM1)</name>
    <dbReference type="NCBI Taxonomy" id="639282"/>
    <lineage>
        <taxon>Bacteria</taxon>
        <taxon>Pseudomonadati</taxon>
        <taxon>Deferribacterota</taxon>
        <taxon>Deferribacteres</taxon>
        <taxon>Deferribacterales</taxon>
        <taxon>Deferribacteraceae</taxon>
        <taxon>Deferribacter</taxon>
    </lineage>
</organism>
<dbReference type="GO" id="GO:0008236">
    <property type="term" value="F:serine-type peptidase activity"/>
    <property type="evidence" value="ECO:0007669"/>
    <property type="project" value="UniProtKB-KW"/>
</dbReference>
<dbReference type="PANTHER" id="PTHR42987:SF4">
    <property type="entry name" value="PROTEASE SOHB-RELATED"/>
    <property type="match status" value="1"/>
</dbReference>
<feature type="transmembrane region" description="Helical" evidence="5">
    <location>
        <begin position="7"/>
        <end position="28"/>
    </location>
</feature>
<dbReference type="STRING" id="639282.DEFDS_2093"/>
<dbReference type="Pfam" id="PF01343">
    <property type="entry name" value="Peptidase_S49"/>
    <property type="match status" value="1"/>
</dbReference>
<keyword evidence="2" id="KW-0645">Protease</keyword>
<dbReference type="AlphaFoldDB" id="D3PA01"/>
<evidence type="ECO:0000256" key="1">
    <source>
        <dbReference type="ARBA" id="ARBA00008683"/>
    </source>
</evidence>
<dbReference type="GO" id="GO:0006508">
    <property type="term" value="P:proteolysis"/>
    <property type="evidence" value="ECO:0007669"/>
    <property type="project" value="UniProtKB-KW"/>
</dbReference>
<dbReference type="RefSeq" id="WP_013008786.1">
    <property type="nucleotide sequence ID" value="NC_013939.1"/>
</dbReference>
<keyword evidence="5" id="KW-0812">Transmembrane</keyword>
<evidence type="ECO:0000259" key="6">
    <source>
        <dbReference type="Pfam" id="PF01343"/>
    </source>
</evidence>
<comment type="similarity">
    <text evidence="1">Belongs to the peptidase S49 family.</text>
</comment>
<name>D3PA01_DEFDS</name>
<keyword evidence="4" id="KW-0720">Serine protease</keyword>
<dbReference type="InterPro" id="IPR029045">
    <property type="entry name" value="ClpP/crotonase-like_dom_sf"/>
</dbReference>
<proteinExistence type="inferred from homology"/>
<keyword evidence="8" id="KW-1185">Reference proteome</keyword>
<dbReference type="PANTHER" id="PTHR42987">
    <property type="entry name" value="PEPTIDASE S49"/>
    <property type="match status" value="1"/>
</dbReference>
<dbReference type="InterPro" id="IPR002142">
    <property type="entry name" value="Peptidase_S49"/>
</dbReference>
<accession>D3PA01</accession>
<keyword evidence="3 7" id="KW-0378">Hydrolase</keyword>
<evidence type="ECO:0000256" key="5">
    <source>
        <dbReference type="SAM" id="Phobius"/>
    </source>
</evidence>
<evidence type="ECO:0000256" key="3">
    <source>
        <dbReference type="ARBA" id="ARBA00022801"/>
    </source>
</evidence>
<dbReference type="HOGENOM" id="CLU_046540_0_0_0"/>
<dbReference type="CDD" id="cd07023">
    <property type="entry name" value="S49_Sppa_N_C"/>
    <property type="match status" value="1"/>
</dbReference>
<keyword evidence="5" id="KW-0472">Membrane</keyword>
<dbReference type="NCBIfam" id="TIGR00706">
    <property type="entry name" value="SppA_dom"/>
    <property type="match status" value="1"/>
</dbReference>
<protein>
    <submittedName>
        <fullName evidence="7">Signal peptide peptidase SppA</fullName>
        <ecNumber evidence="7">3.4.21.-</ecNumber>
    </submittedName>
</protein>
<evidence type="ECO:0000313" key="8">
    <source>
        <dbReference type="Proteomes" id="UP000001520"/>
    </source>
</evidence>
<evidence type="ECO:0000256" key="2">
    <source>
        <dbReference type="ARBA" id="ARBA00022670"/>
    </source>
</evidence>
<dbReference type="InterPro" id="IPR047272">
    <property type="entry name" value="S49_SppA_C"/>
</dbReference>
<dbReference type="OrthoDB" id="9764363at2"/>
<dbReference type="InterPro" id="IPR004635">
    <property type="entry name" value="Pept_S49_SppA"/>
</dbReference>
<gene>
    <name evidence="7" type="ordered locus">DEFDS_2093</name>
</gene>